<feature type="compositionally biased region" description="Low complexity" evidence="1">
    <location>
        <begin position="251"/>
        <end position="260"/>
    </location>
</feature>
<name>A0A2T8KL59_9POAL</name>
<dbReference type="Proteomes" id="UP000243499">
    <property type="component" value="Chromosome 3"/>
</dbReference>
<evidence type="ECO:0000259" key="2">
    <source>
        <dbReference type="SMART" id="SM00385"/>
    </source>
</evidence>
<dbReference type="Gene3D" id="1.10.472.10">
    <property type="entry name" value="Cyclin-like"/>
    <property type="match status" value="2"/>
</dbReference>
<dbReference type="SMART" id="SM00385">
    <property type="entry name" value="CYCLIN"/>
    <property type="match status" value="1"/>
</dbReference>
<feature type="compositionally biased region" description="Basic and acidic residues" evidence="1">
    <location>
        <begin position="374"/>
        <end position="435"/>
    </location>
</feature>
<dbReference type="InterPro" id="IPR043198">
    <property type="entry name" value="Cyclin/Ssn8"/>
</dbReference>
<dbReference type="FunFam" id="1.10.472.10:FF:000028">
    <property type="entry name" value="Cyclin-T1-5 like"/>
    <property type="match status" value="1"/>
</dbReference>
<feature type="compositionally biased region" description="Basic and acidic residues" evidence="1">
    <location>
        <begin position="216"/>
        <end position="229"/>
    </location>
</feature>
<dbReference type="GO" id="GO:0016538">
    <property type="term" value="F:cyclin-dependent protein serine/threonine kinase regulator activity"/>
    <property type="evidence" value="ECO:0007669"/>
    <property type="project" value="InterPro"/>
</dbReference>
<proteinExistence type="predicted"/>
<reference evidence="3" key="1">
    <citation type="submission" date="2018-04" db="EMBL/GenBank/DDBJ databases">
        <title>WGS assembly of Panicum hallii.</title>
        <authorList>
            <person name="Lovell J."/>
            <person name="Jenkins J."/>
            <person name="Lowry D."/>
            <person name="Mamidi S."/>
            <person name="Sreedasyam A."/>
            <person name="Weng X."/>
            <person name="Barry K."/>
            <person name="Bonette J."/>
            <person name="Campitelli B."/>
            <person name="Daum C."/>
            <person name="Gordon S."/>
            <person name="Gould B."/>
            <person name="Lipzen A."/>
            <person name="Macqueen A."/>
            <person name="Palacio-Mejia J."/>
            <person name="Plott C."/>
            <person name="Shakirov E."/>
            <person name="Shu S."/>
            <person name="Yoshinaga Y."/>
            <person name="Zane M."/>
            <person name="Rokhsar D."/>
            <person name="Grimwood J."/>
            <person name="Schmutz J."/>
            <person name="Juenger T."/>
        </authorList>
    </citation>
    <scope>NUCLEOTIDE SEQUENCE [LARGE SCALE GENOMIC DNA]</scope>
    <source>
        <strain evidence="3">FIL2</strain>
    </source>
</reference>
<feature type="compositionally biased region" description="Polar residues" evidence="1">
    <location>
        <begin position="183"/>
        <end position="193"/>
    </location>
</feature>
<dbReference type="SUPFAM" id="SSF47954">
    <property type="entry name" value="Cyclin-like"/>
    <property type="match status" value="2"/>
</dbReference>
<dbReference type="CDD" id="cd20588">
    <property type="entry name" value="CYCLIN_AcCycT_rpt2"/>
    <property type="match status" value="1"/>
</dbReference>
<dbReference type="InterPro" id="IPR013763">
    <property type="entry name" value="Cyclin-like_dom"/>
</dbReference>
<dbReference type="GO" id="GO:0006357">
    <property type="term" value="P:regulation of transcription by RNA polymerase II"/>
    <property type="evidence" value="ECO:0007669"/>
    <property type="project" value="InterPro"/>
</dbReference>
<feature type="domain" description="Cyclin-like" evidence="2">
    <location>
        <begin position="72"/>
        <end position="158"/>
    </location>
</feature>
<dbReference type="InterPro" id="IPR036915">
    <property type="entry name" value="Cyclin-like_sf"/>
</dbReference>
<feature type="compositionally biased region" description="Polar residues" evidence="1">
    <location>
        <begin position="163"/>
        <end position="172"/>
    </location>
</feature>
<feature type="compositionally biased region" description="Low complexity" evidence="1">
    <location>
        <begin position="173"/>
        <end position="182"/>
    </location>
</feature>
<dbReference type="Gramene" id="PVH62918">
    <property type="protein sequence ID" value="PVH62918"/>
    <property type="gene ID" value="PAHAL_3G429500"/>
</dbReference>
<sequence>MFLAGKVEETPRPLKDVIVVSYELIHKKDPNAVQRIKQQKEIYDKQKELILLGERVVLVTLGFDLNIHHAYKPLVEAIRRFKVVEKSALPQVAWNFVNDGLRTSLCLQFEPHHIAAGAIFLAAKFLKVKLPAEGDKVWWQDFDVTPRQLEEVSNQMLELYEQNRTPQAQPSQGSEAEGSSAGVRNQHSSVKSEGNSKEPSAKLSNLQHSYLTGAPGHRDVGHLNSDKHISGHKLLQNDNGNHGGSKDRSSKSGSKSDAGDGVLGGNEAPGVSTSRMDAMNKIDKDKVKAALEKRRKSKGGVAANVNVMDDDDLLERELEHGVELAVEDEKIKQDKMQTLSHDSMPPADLQHVDYVMENGYHGEKSGSTTAEDGEFPRDSKEQHPQSFDKRTDGSEHKSQQGDHTLKHHKGHDDAQLAGRHEQDGRNDYKRPKLEGVLDNEV</sequence>
<gene>
    <name evidence="3" type="ORF">PAHAL_3G429500</name>
</gene>
<dbReference type="PANTHER" id="PTHR10026">
    <property type="entry name" value="CYCLIN"/>
    <property type="match status" value="1"/>
</dbReference>
<accession>A0A2T8KL59</accession>
<feature type="region of interest" description="Disordered" evidence="1">
    <location>
        <begin position="356"/>
        <end position="441"/>
    </location>
</feature>
<dbReference type="AlphaFoldDB" id="A0A2T8KL59"/>
<protein>
    <recommendedName>
        <fullName evidence="2">Cyclin-like domain-containing protein</fullName>
    </recommendedName>
</protein>
<evidence type="ECO:0000256" key="1">
    <source>
        <dbReference type="SAM" id="MobiDB-lite"/>
    </source>
</evidence>
<evidence type="ECO:0000313" key="3">
    <source>
        <dbReference type="EMBL" id="PVH62918.1"/>
    </source>
</evidence>
<organism evidence="3">
    <name type="scientific">Panicum hallii</name>
    <dbReference type="NCBI Taxonomy" id="206008"/>
    <lineage>
        <taxon>Eukaryota</taxon>
        <taxon>Viridiplantae</taxon>
        <taxon>Streptophyta</taxon>
        <taxon>Embryophyta</taxon>
        <taxon>Tracheophyta</taxon>
        <taxon>Spermatophyta</taxon>
        <taxon>Magnoliopsida</taxon>
        <taxon>Liliopsida</taxon>
        <taxon>Poales</taxon>
        <taxon>Poaceae</taxon>
        <taxon>PACMAD clade</taxon>
        <taxon>Panicoideae</taxon>
        <taxon>Panicodae</taxon>
        <taxon>Paniceae</taxon>
        <taxon>Panicinae</taxon>
        <taxon>Panicum</taxon>
        <taxon>Panicum sect. Panicum</taxon>
    </lineage>
</organism>
<feature type="region of interest" description="Disordered" evidence="1">
    <location>
        <begin position="163"/>
        <end position="281"/>
    </location>
</feature>
<dbReference type="EMBL" id="CM008048">
    <property type="protein sequence ID" value="PVH62918.1"/>
    <property type="molecule type" value="Genomic_DNA"/>
</dbReference>